<dbReference type="PANTHER" id="PTHR11579">
    <property type="entry name" value="PROTEIN-L-ISOASPARTATE O-METHYLTRANSFERASE"/>
    <property type="match status" value="1"/>
</dbReference>
<dbReference type="SUPFAM" id="SSF53335">
    <property type="entry name" value="S-adenosyl-L-methionine-dependent methyltransferases"/>
    <property type="match status" value="1"/>
</dbReference>
<dbReference type="GO" id="GO:0004719">
    <property type="term" value="F:protein-L-isoaspartate (D-aspartate) O-methyltransferase activity"/>
    <property type="evidence" value="ECO:0007669"/>
    <property type="project" value="InterPro"/>
</dbReference>
<keyword evidence="5" id="KW-1185">Reference proteome</keyword>
<protein>
    <recommendedName>
        <fullName evidence="2">Protein-L-isoaspartate O-methyltransferase</fullName>
    </recommendedName>
    <alternativeName>
        <fullName evidence="3">Protein L-isoaspartyl methyltransferase</fullName>
    </alternativeName>
</protein>
<dbReference type="PANTHER" id="PTHR11579:SF18">
    <property type="entry name" value="PROTEIN-L-ISOASPARTATE O-METHYLTRANSFERASE"/>
    <property type="match status" value="1"/>
</dbReference>
<reference evidence="4" key="2">
    <citation type="submission" date="2023-01" db="EMBL/GenBank/DDBJ databases">
        <authorList>
            <person name="Sun Q."/>
            <person name="Evtushenko L."/>
        </authorList>
    </citation>
    <scope>NUCLEOTIDE SEQUENCE</scope>
    <source>
        <strain evidence="4">VKM B-2748</strain>
    </source>
</reference>
<evidence type="ECO:0000313" key="4">
    <source>
        <dbReference type="EMBL" id="GLK80831.1"/>
    </source>
</evidence>
<evidence type="ECO:0000313" key="5">
    <source>
        <dbReference type="Proteomes" id="UP001143309"/>
    </source>
</evidence>
<proteinExistence type="inferred from homology"/>
<name>A0A9W6N7X2_9HYPH</name>
<evidence type="ECO:0000256" key="2">
    <source>
        <dbReference type="ARBA" id="ARBA00013346"/>
    </source>
</evidence>
<accession>A0A9W6N7X2</accession>
<dbReference type="EMBL" id="BSFL01000003">
    <property type="protein sequence ID" value="GLK80831.1"/>
    <property type="molecule type" value="Genomic_DNA"/>
</dbReference>
<dbReference type="AlphaFoldDB" id="A0A9W6N7X2"/>
<dbReference type="GO" id="GO:0005737">
    <property type="term" value="C:cytoplasm"/>
    <property type="evidence" value="ECO:0007669"/>
    <property type="project" value="TreeGrafter"/>
</dbReference>
<gene>
    <name evidence="4" type="ORF">GCM10008174_25720</name>
</gene>
<evidence type="ECO:0000256" key="3">
    <source>
        <dbReference type="ARBA" id="ARBA00030757"/>
    </source>
</evidence>
<dbReference type="Proteomes" id="UP001143309">
    <property type="component" value="Unassembled WGS sequence"/>
</dbReference>
<dbReference type="InterPro" id="IPR000682">
    <property type="entry name" value="PCMT"/>
</dbReference>
<dbReference type="Gene3D" id="3.40.50.150">
    <property type="entry name" value="Vaccinia Virus protein VP39"/>
    <property type="match status" value="1"/>
</dbReference>
<dbReference type="RefSeq" id="WP_271201313.1">
    <property type="nucleotide sequence ID" value="NZ_BSFL01000003.1"/>
</dbReference>
<sequence length="215" mass="22434">MTDFARLRTGMVDCQIRVADVTDHRVLGAFLTVERERFVPESRRGLAYLDTRTPLAPGRATMEPMTLAKLVQLADPQPAERALLVGAGLGYTAALLAELVAEVVALESDPELAAGARAALAALPNVTIVEGPLPDGAPAEAPFDLIFCDGAVSDGLDRLARQLAPGGRIVAPWGGVRPGKAAVFRLNGGELSAAPAFDASAPALPGFERIEAFAL</sequence>
<dbReference type="Pfam" id="PF01135">
    <property type="entry name" value="PCMT"/>
    <property type="match status" value="1"/>
</dbReference>
<reference evidence="4" key="1">
    <citation type="journal article" date="2014" name="Int. J. Syst. Evol. Microbiol.">
        <title>Complete genome sequence of Corynebacterium casei LMG S-19264T (=DSM 44701T), isolated from a smear-ripened cheese.</title>
        <authorList>
            <consortium name="US DOE Joint Genome Institute (JGI-PGF)"/>
            <person name="Walter F."/>
            <person name="Albersmeier A."/>
            <person name="Kalinowski J."/>
            <person name="Ruckert C."/>
        </authorList>
    </citation>
    <scope>NUCLEOTIDE SEQUENCE</scope>
    <source>
        <strain evidence="4">VKM B-2748</strain>
    </source>
</reference>
<comment type="caution">
    <text evidence="4">The sequence shown here is derived from an EMBL/GenBank/DDBJ whole genome shotgun (WGS) entry which is preliminary data.</text>
</comment>
<organism evidence="4 5">
    <name type="scientific">Methylopila turkensis</name>
    <dbReference type="NCBI Taxonomy" id="1437816"/>
    <lineage>
        <taxon>Bacteria</taxon>
        <taxon>Pseudomonadati</taxon>
        <taxon>Pseudomonadota</taxon>
        <taxon>Alphaproteobacteria</taxon>
        <taxon>Hyphomicrobiales</taxon>
        <taxon>Methylopilaceae</taxon>
        <taxon>Methylopila</taxon>
    </lineage>
</organism>
<dbReference type="InterPro" id="IPR029063">
    <property type="entry name" value="SAM-dependent_MTases_sf"/>
</dbReference>
<evidence type="ECO:0000256" key="1">
    <source>
        <dbReference type="ARBA" id="ARBA00005369"/>
    </source>
</evidence>
<comment type="similarity">
    <text evidence="1">Belongs to the methyltransferase superfamily. L-isoaspartyl/D-aspartyl protein methyltransferase family.</text>
</comment>
<dbReference type="CDD" id="cd02440">
    <property type="entry name" value="AdoMet_MTases"/>
    <property type="match status" value="1"/>
</dbReference>